<sequence>MFMRNKRYGLSWDISDGGETGIRTLGTIASTTVFETAPFDRSGISPWGRLIIVVENACKRAWLHVFVDGLGG</sequence>
<organism evidence="1 2">
    <name type="scientific">Acetobacter indonesiensis</name>
    <dbReference type="NCBI Taxonomy" id="104101"/>
    <lineage>
        <taxon>Bacteria</taxon>
        <taxon>Pseudomonadati</taxon>
        <taxon>Pseudomonadota</taxon>
        <taxon>Alphaproteobacteria</taxon>
        <taxon>Acetobacterales</taxon>
        <taxon>Acetobacteraceae</taxon>
        <taxon>Acetobacter</taxon>
    </lineage>
</organism>
<evidence type="ECO:0000313" key="2">
    <source>
        <dbReference type="Proteomes" id="UP000032673"/>
    </source>
</evidence>
<comment type="caution">
    <text evidence="1">The sequence shown here is derived from an EMBL/GenBank/DDBJ whole genome shotgun (WGS) entry which is preliminary data.</text>
</comment>
<dbReference type="EMBL" id="BAMW01000011">
    <property type="protein sequence ID" value="GAN62610.1"/>
    <property type="molecule type" value="Genomic_DNA"/>
</dbReference>
<proteinExistence type="predicted"/>
<gene>
    <name evidence="1" type="ORF">Abin_011_016</name>
</gene>
<name>A0ABQ0K564_9PROT</name>
<protein>
    <submittedName>
        <fullName evidence="1">Uncharacterized protein</fullName>
    </submittedName>
</protein>
<keyword evidence="2" id="KW-1185">Reference proteome</keyword>
<evidence type="ECO:0000313" key="1">
    <source>
        <dbReference type="EMBL" id="GAN62610.1"/>
    </source>
</evidence>
<dbReference type="Proteomes" id="UP000032673">
    <property type="component" value="Unassembled WGS sequence"/>
</dbReference>
<accession>A0ABQ0K564</accession>
<reference evidence="1 2" key="1">
    <citation type="submission" date="2012-11" db="EMBL/GenBank/DDBJ databases">
        <title>Whole genome sequence of Acetobacter indonesiensis 5H-1.</title>
        <authorList>
            <person name="Azuma Y."/>
            <person name="Higashiura N."/>
            <person name="Hirakawa H."/>
            <person name="Matsushita K."/>
        </authorList>
    </citation>
    <scope>NUCLEOTIDE SEQUENCE [LARGE SCALE GENOMIC DNA]</scope>
    <source>
        <strain evidence="1 2">5H-1</strain>
    </source>
</reference>